<dbReference type="InterPro" id="IPR039600">
    <property type="entry name" value="TANGO6/Rtp1"/>
</dbReference>
<dbReference type="EMBL" id="LGAV01000002">
    <property type="protein sequence ID" value="KOS15397.1"/>
    <property type="molecule type" value="Genomic_DNA"/>
</dbReference>
<sequence length="1117" mass="122564">MPMTGMPPGLATLLQGAATLTGDRDAEWKLTRPMSGAGPASMATLLDARLSQFRAQALPIPCYTTEYASEKSPLERCESETGWNALACLLSLHQEAQRPTHTTTSDAPLFGVKDLAILKKLAAVCFAWLIVPLVDTYDQAYAHDGVAEIDDDTAWRGIRDGLSNVVDALAACLAEGPKQASTALPTTDLARTDVAVILVRIYMVDILRVLLRVAYGDGHTKAELAQTTLHHMLDASPTLTVLSVLRGVAMPSALSQAKPRIPAFVREHATRLMSVHLLRPEGVRSFLIGMLGANDSDMLRGDVDDTLTEGDALYERLNGIARLLSVPPRGMQRGAYYEAIVPHIFSVVDPSTPPGMTPVHSIHRRAAAFAIMRMYENDANAMRPVLTTCFWDVLGSDSLPTPQQIDSALRRLSALITLAPPSPDWIHALCQPMLHRLWSLDTALHMARHGVPVVEDTVRTRDMQAHDVEQVLHTWLRMGQAEALSTSLFTALERALSDSLSWESTSEGLHFTARPSSMPDVLSHMLNHTLSLDQLAQRIHASDTDKDETHTLPPHLAQSLALPVDPHRVVLLLQKAQRPPLGSALLLLSLDEYRRTQTELASGLTSASHAEMERRSLFFLQLVFHLFDTFGSSLMDGDVERLLQLIDVACAPSHASEPELTNAALQLLLSLLERDPTLNVSSTRLLRVLADRIETYRDAENEETRALSQEVTLALAARAHQAPRPEKEAVARPAYMDVYQEALQYLQDPILPVRAHGLHLLTQLVSTDTRHHDVRYGDELDPALLPAIFDLFLQAIQDDESFLYLNAVQGLAHMAASHRASVLGPLMAMYIGGDKTKDGMAHAISYGQTLSQRETDQRLRIGEAMLQVLQHLGEAAVVEFPRIVEPLLTAIRNPLFSATLRSSFLSILGTCVEISPEAVAASGAAASMVNMSLEIIKLTSELRPLRTRAKVRAHVSGTKDGQTFSHAVDDDHDDEVLETLWEKDQASGVDADPKRPQLRRSALLLLALLVRTSCHQMDTYMDQQQRGHLDVDQPLQALRLPGGGMLPSISHAPSQRTSLPLPTLLVSATSANAMIPVVTYLSQEDSDALARQQAQDVLDEIQRWQTLYVQVAASATP</sequence>
<dbReference type="PANTHER" id="PTHR20959:SF1">
    <property type="entry name" value="TRANSPORT AND GOLGI ORGANIZATION PROTEIN 6 HOMOLOG"/>
    <property type="match status" value="1"/>
</dbReference>
<dbReference type="PANTHER" id="PTHR20959">
    <property type="entry name" value="TRANSPORT AND GOLGI ORGANIZATION PROTEIN 6 FAMILY MEMBER"/>
    <property type="match status" value="1"/>
</dbReference>
<dbReference type="Gene3D" id="1.25.10.10">
    <property type="entry name" value="Leucine-rich Repeat Variant"/>
    <property type="match status" value="1"/>
</dbReference>
<dbReference type="SUPFAM" id="SSF48371">
    <property type="entry name" value="ARM repeat"/>
    <property type="match status" value="1"/>
</dbReference>
<dbReference type="OrthoDB" id="39591at2759"/>
<dbReference type="RefSeq" id="XP_017993029.1">
    <property type="nucleotide sequence ID" value="XM_018137155.1"/>
</dbReference>
<dbReference type="Pfam" id="PF10363">
    <property type="entry name" value="RTP1_C1"/>
    <property type="match status" value="1"/>
</dbReference>
<dbReference type="InterPro" id="IPR011989">
    <property type="entry name" value="ARM-like"/>
</dbReference>
<dbReference type="Proteomes" id="UP000037751">
    <property type="component" value="Unassembled WGS sequence"/>
</dbReference>
<reference evidence="3 4" key="1">
    <citation type="submission" date="2015-07" db="EMBL/GenBank/DDBJ databases">
        <title>Draft Genome Sequence of Malassezia furfur CBS1878 and Malassezia pachydermatis CBS1879.</title>
        <authorList>
            <person name="Triana S."/>
            <person name="Ohm R."/>
            <person name="Gonzalez A."/>
            <person name="DeCock H."/>
            <person name="Restrepo S."/>
            <person name="Celis A."/>
        </authorList>
    </citation>
    <scope>NUCLEOTIDE SEQUENCE [LARGE SCALE GENOMIC DNA]</scope>
    <source>
        <strain evidence="3 4">CBS 1879</strain>
    </source>
</reference>
<evidence type="ECO:0000313" key="4">
    <source>
        <dbReference type="Proteomes" id="UP000037751"/>
    </source>
</evidence>
<protein>
    <submittedName>
        <fullName evidence="3">Protein required for cell viability</fullName>
    </submittedName>
</protein>
<accession>A0A0M8MRN0</accession>
<feature type="domain" description="RNA polymerase II assembly factor Rtp1 C-terminal" evidence="2">
    <location>
        <begin position="739"/>
        <end position="875"/>
    </location>
</feature>
<evidence type="ECO:0000259" key="2">
    <source>
        <dbReference type="Pfam" id="PF10363"/>
    </source>
</evidence>
<evidence type="ECO:0000313" key="3">
    <source>
        <dbReference type="EMBL" id="KOS15397.1"/>
    </source>
</evidence>
<proteinExistence type="inferred from homology"/>
<dbReference type="VEuPathDB" id="FungiDB:Malapachy_2667"/>
<dbReference type="InterPro" id="IPR019451">
    <property type="entry name" value="Rtp1_C1"/>
</dbReference>
<dbReference type="InterPro" id="IPR016024">
    <property type="entry name" value="ARM-type_fold"/>
</dbReference>
<dbReference type="AlphaFoldDB" id="A0A0M8MRN0"/>
<keyword evidence="4" id="KW-1185">Reference proteome</keyword>
<organism evidence="3 4">
    <name type="scientific">Malassezia pachydermatis</name>
    <dbReference type="NCBI Taxonomy" id="77020"/>
    <lineage>
        <taxon>Eukaryota</taxon>
        <taxon>Fungi</taxon>
        <taxon>Dikarya</taxon>
        <taxon>Basidiomycota</taxon>
        <taxon>Ustilaginomycotina</taxon>
        <taxon>Malasseziomycetes</taxon>
        <taxon>Malasseziales</taxon>
        <taxon>Malasseziaceae</taxon>
        <taxon>Malassezia</taxon>
    </lineage>
</organism>
<name>A0A0M8MRN0_9BASI</name>
<comment type="similarity">
    <text evidence="1">Belongs to the Tango6 family.</text>
</comment>
<dbReference type="GeneID" id="28729030"/>
<dbReference type="GO" id="GO:0009306">
    <property type="term" value="P:protein secretion"/>
    <property type="evidence" value="ECO:0007669"/>
    <property type="project" value="TreeGrafter"/>
</dbReference>
<evidence type="ECO:0000256" key="1">
    <source>
        <dbReference type="ARBA" id="ARBA00005724"/>
    </source>
</evidence>
<comment type="caution">
    <text evidence="3">The sequence shown here is derived from an EMBL/GenBank/DDBJ whole genome shotgun (WGS) entry which is preliminary data.</text>
</comment>
<gene>
    <name evidence="3" type="ORF">Malapachy_2667</name>
</gene>